<dbReference type="FunFam" id="1.10.20.10:FF:000015">
    <property type="entry name" value="Transcription initiation factor TFIID subunit 4B"/>
    <property type="match status" value="1"/>
</dbReference>
<dbReference type="InterPro" id="IPR007900">
    <property type="entry name" value="TAF4_C"/>
</dbReference>
<feature type="domain" description="TAFH" evidence="17">
    <location>
        <begin position="949"/>
        <end position="1046"/>
    </location>
</feature>
<feature type="binding site" evidence="12">
    <location>
        <position position="61"/>
    </location>
    <ligand>
        <name>Na(+)</name>
        <dbReference type="ChEBI" id="CHEBI:29101"/>
        <label>1</label>
    </ligand>
</feature>
<evidence type="ECO:0000256" key="10">
    <source>
        <dbReference type="ARBA" id="ARBA00023163"/>
    </source>
</evidence>
<dbReference type="InterPro" id="IPR037249">
    <property type="entry name" value="TAFH/NHR1_dom_sf"/>
</dbReference>
<dbReference type="CDD" id="cd08045">
    <property type="entry name" value="HFD_TAF4"/>
    <property type="match status" value="1"/>
</dbReference>
<keyword evidence="11" id="KW-0539">Nucleus</keyword>
<feature type="region of interest" description="Disordered" evidence="15">
    <location>
        <begin position="893"/>
        <end position="912"/>
    </location>
</feature>
<feature type="transmembrane region" description="Helical" evidence="16">
    <location>
        <begin position="250"/>
        <end position="267"/>
    </location>
</feature>
<feature type="binding site" evidence="12">
    <location>
        <position position="64"/>
    </location>
    <ligand>
        <name>Na(+)</name>
        <dbReference type="ChEBI" id="CHEBI:29101"/>
        <label>1</label>
    </ligand>
</feature>
<dbReference type="Pfam" id="PF07531">
    <property type="entry name" value="TAFH"/>
    <property type="match status" value="1"/>
</dbReference>
<feature type="compositionally biased region" description="Polar residues" evidence="15">
    <location>
        <begin position="864"/>
        <end position="877"/>
    </location>
</feature>
<dbReference type="GO" id="GO:0006366">
    <property type="term" value="P:transcription by RNA polymerase II"/>
    <property type="evidence" value="ECO:0007669"/>
    <property type="project" value="UniProtKB-ARBA"/>
</dbReference>
<keyword evidence="8" id="KW-0805">Transcription regulation</keyword>
<dbReference type="GO" id="GO:1901235">
    <property type="term" value="F:(R)-carnitine transmembrane transporter activity"/>
    <property type="evidence" value="ECO:0007669"/>
    <property type="project" value="TreeGrafter"/>
</dbReference>
<keyword evidence="4 13" id="KW-0813">Transport</keyword>
<evidence type="ECO:0000256" key="5">
    <source>
        <dbReference type="ARBA" id="ARBA00022553"/>
    </source>
</evidence>
<dbReference type="Gene3D" id="1.10.20.10">
    <property type="entry name" value="Histone, subunit A"/>
    <property type="match status" value="1"/>
</dbReference>
<dbReference type="Gene3D" id="1.20.120.1110">
    <property type="entry name" value="TAFH/NHR1 domain"/>
    <property type="match status" value="1"/>
</dbReference>
<feature type="compositionally biased region" description="Low complexity" evidence="15">
    <location>
        <begin position="673"/>
        <end position="686"/>
    </location>
</feature>
<gene>
    <name evidence="18" type="ORF">Q8A67_021470</name>
</gene>
<dbReference type="Pfam" id="PF05236">
    <property type="entry name" value="TAF4"/>
    <property type="match status" value="1"/>
</dbReference>
<feature type="compositionally biased region" description="Low complexity" evidence="15">
    <location>
        <begin position="620"/>
        <end position="643"/>
    </location>
</feature>
<feature type="transmembrane region" description="Helical" evidence="16">
    <location>
        <begin position="84"/>
        <end position="102"/>
    </location>
</feature>
<accession>A0AA88TG47</accession>
<feature type="transmembrane region" description="Helical" evidence="16">
    <location>
        <begin position="547"/>
        <end position="572"/>
    </location>
</feature>
<evidence type="ECO:0000256" key="11">
    <source>
        <dbReference type="ARBA" id="ARBA00023242"/>
    </source>
</evidence>
<keyword evidence="12" id="KW-0479">Metal-binding</keyword>
<evidence type="ECO:0000256" key="1">
    <source>
        <dbReference type="ARBA" id="ARBA00004123"/>
    </source>
</evidence>
<reference evidence="18" key="1">
    <citation type="submission" date="2023-08" db="EMBL/GenBank/DDBJ databases">
        <title>Chromosome-level Genome Assembly of mud carp (Cirrhinus molitorella).</title>
        <authorList>
            <person name="Liu H."/>
        </authorList>
    </citation>
    <scope>NUCLEOTIDE SEQUENCE</scope>
    <source>
        <strain evidence="18">Prfri</strain>
        <tissue evidence="18">Muscle</tissue>
    </source>
</reference>
<dbReference type="EMBL" id="JAUYZG010000021">
    <property type="protein sequence ID" value="KAK2874317.1"/>
    <property type="molecule type" value="Genomic_DNA"/>
</dbReference>
<dbReference type="PROSITE" id="PS51119">
    <property type="entry name" value="TAFH"/>
    <property type="match status" value="1"/>
</dbReference>
<comment type="caution">
    <text evidence="18">The sequence shown here is derived from an EMBL/GenBank/DDBJ whole genome shotgun (WGS) entry which is preliminary data.</text>
</comment>
<dbReference type="SUPFAM" id="SSF158553">
    <property type="entry name" value="TAFH domain-like"/>
    <property type="match status" value="1"/>
</dbReference>
<evidence type="ECO:0000313" key="19">
    <source>
        <dbReference type="Proteomes" id="UP001187343"/>
    </source>
</evidence>
<feature type="region of interest" description="Disordered" evidence="15">
    <location>
        <begin position="609"/>
        <end position="688"/>
    </location>
</feature>
<sequence length="1418" mass="152322">MRKSSSNNITGVTFKNSVAAEQDNNDNNESNQPDPHVGQGDENTDRGNWSSKREYMLSMIGYAVGLGNVWRFPYLAYKHGGGAFLIPYTIMLAVAGLPLFFLESSFGQFCSQGPINVWKAVPILQGVGITMMLVSTFVAIYYNVIIAYSIYYLFASFQYPLPWSAKDCNSTAYNITVSLLNETAENQTCQSDFLGGKSPSENYWDKVALQRTSSMDETGPVVWHLALCLLLAWILVGAALFKGIKSSGKVVYFTATFPYAVLLILLIRGATLEGARDGIEFYIGSQSNLTKLSDAEVWKDAATQIFFSLSIAWGGLMALSSYNKFYNNCYQDSIIVCVTNCATSVFAGFAIFSILGHMAHVYQKPVSEVADAGFGLAFIAYPDALSKLPISPLWSILFFFMLITLGLDSQFAGIEVIATCLQDAYPKVFKSKRGIVTTGVCIVLFLLGLPCVTGAGIYWVNLIDTFCAGWILLVAGLLEVLGLSILYGGNRFIKDIEMMIGTKRSLFWLWWRACWFFITPVVLSIILVWSIYTFTSPTYGSVPYPDWGITLGWCLTAFCLIWIPIFAVWKLYKASGSPWQRIKTACSPTEDWGPYLECHKGERYVQTLNGGNAMDPHTESGTPVSSGPSSSSSDDASTSVPVVNNGPGVAKGHGNVTVAPSPNTVIQSSYGNPPAAASATPSAGPSVTVVRPSMQTAGTGLTINGSNNNTTVSATVANVATPGITTTTTTTTTSSATTTTPILMNQTPASVPASKSEATKTIIQPAGTMTLGPGVAKGAVLQGVARTAAPATVAAAAGSSPAIRAIAPQVLAPRLSTPGQNIQNIQLPPGMVLVRSDSGQLLMIPQQMLAQMQAQSQAARPAVPTSTAPGQITSAQAPGTPLMARQVTPTTIIKQGSPTASSTATTTLQRPPVQQASSVGAVLSVQAGTAQRTVTAATGTTVSSATETMENVKKCRNFLSTLIKLATSGKQSSETVANVKELVKNLLEGTIEAEEFTSRLYKELNSSPQPYLVPFLKRSLPALRQLTPDSTAFIQQSQALQAQAVVLTSTNTAGATATAPRTLIQPALSNSSQTASLVLQPPQQGAIVKPPQVTLTTTPMVALRGQPHSRIVVGQPQVQLKQIQTVAVKQGVVGSTKLAPGSVSVALAQKNKTKDGAGGTFRDDDDINDVASMAGVNLSEESARILATNSELVGAVTRSCKDEAFLSASMLQHKILEIGQRFGVTELGPEVVNIVSHATQQRLQNLLEKVSLIAQQKNMTYKEDSRYEQVEDVRSQLKFFEQLDQLEKQKKEEQEREILMKAAKSRSRQEDPEQLRLKQKAKEMQQQELAQIRQRDANLTALAAIGPRKKRKLDSPSLGIDAEGSGLCASASGGLNAGASRQYTRQRITRVNLRDLLFCLENERSTSHSQLLYRALLK</sequence>
<dbReference type="PROSITE" id="PS00610">
    <property type="entry name" value="NA_NEUROTRAN_SYMP_1"/>
    <property type="match status" value="1"/>
</dbReference>
<dbReference type="GO" id="GO:0005669">
    <property type="term" value="C:transcription factor TFIID complex"/>
    <property type="evidence" value="ECO:0007669"/>
    <property type="project" value="InterPro"/>
</dbReference>
<feature type="region of interest" description="Disordered" evidence="15">
    <location>
        <begin position="863"/>
        <end position="882"/>
    </location>
</feature>
<feature type="transmembrane region" description="Helical" evidence="16">
    <location>
        <begin position="123"/>
        <end position="154"/>
    </location>
</feature>
<dbReference type="SUPFAM" id="SSF161070">
    <property type="entry name" value="SNF-like"/>
    <property type="match status" value="1"/>
</dbReference>
<feature type="transmembrane region" description="Helical" evidence="16">
    <location>
        <begin position="55"/>
        <end position="72"/>
    </location>
</feature>
<comment type="subcellular location">
    <subcellularLocation>
        <location evidence="2">Membrane</location>
        <topology evidence="2">Multi-pass membrane protein</topology>
    </subcellularLocation>
    <subcellularLocation>
        <location evidence="1">Nucleus</location>
    </subcellularLocation>
</comment>
<feature type="coiled-coil region" evidence="14">
    <location>
        <begin position="1276"/>
        <end position="1335"/>
    </location>
</feature>
<feature type="transmembrane region" description="Helical" evidence="16">
    <location>
        <begin position="509"/>
        <end position="532"/>
    </location>
</feature>
<protein>
    <recommendedName>
        <fullName evidence="13">Transporter</fullName>
    </recommendedName>
</protein>
<feature type="transmembrane region" description="Helical" evidence="16">
    <location>
        <begin position="393"/>
        <end position="414"/>
    </location>
</feature>
<dbReference type="PRINTS" id="PR00176">
    <property type="entry name" value="NANEUSMPORT"/>
</dbReference>
<dbReference type="PANTHER" id="PTHR11616">
    <property type="entry name" value="SODIUM/CHLORIDE DEPENDENT TRANSPORTER"/>
    <property type="match status" value="1"/>
</dbReference>
<dbReference type="GO" id="GO:0046982">
    <property type="term" value="F:protein heterodimerization activity"/>
    <property type="evidence" value="ECO:0007669"/>
    <property type="project" value="InterPro"/>
</dbReference>
<dbReference type="GO" id="GO:0001761">
    <property type="term" value="F:beta-alanine transmembrane transporter activity"/>
    <property type="evidence" value="ECO:0007669"/>
    <property type="project" value="TreeGrafter"/>
</dbReference>
<dbReference type="GO" id="GO:0005886">
    <property type="term" value="C:plasma membrane"/>
    <property type="evidence" value="ECO:0007669"/>
    <property type="project" value="TreeGrafter"/>
</dbReference>
<dbReference type="PROSITE" id="PS50267">
    <property type="entry name" value="NA_NEUROTRAN_SYMP_3"/>
    <property type="match status" value="1"/>
</dbReference>
<dbReference type="PANTHER" id="PTHR11616:SF286">
    <property type="entry name" value="SODIUM- AND CHLORIDE-DEPENDENT NEUTRAL AND BASIC AMINO ACID TRANSPORTER B(0+)"/>
    <property type="match status" value="1"/>
</dbReference>
<evidence type="ECO:0000256" key="6">
    <source>
        <dbReference type="ARBA" id="ARBA00022692"/>
    </source>
</evidence>
<feature type="transmembrane region" description="Helical" evidence="16">
    <location>
        <begin position="221"/>
        <end position="241"/>
    </location>
</feature>
<keyword evidence="13" id="KW-0769">Symport</keyword>
<keyword evidence="14" id="KW-0175">Coiled coil</keyword>
<feature type="transmembrane region" description="Helical" evidence="16">
    <location>
        <begin position="435"/>
        <end position="460"/>
    </location>
</feature>
<feature type="binding site" evidence="12">
    <location>
        <position position="68"/>
    </location>
    <ligand>
        <name>Na(+)</name>
        <dbReference type="ChEBI" id="CHEBI:29101"/>
        <label>1</label>
    </ligand>
</feature>
<keyword evidence="7 16" id="KW-1133">Transmembrane helix</keyword>
<dbReference type="InterPro" id="IPR037272">
    <property type="entry name" value="SNS_sf"/>
</dbReference>
<feature type="binding site" evidence="12">
    <location>
        <position position="409"/>
    </location>
    <ligand>
        <name>Na(+)</name>
        <dbReference type="ChEBI" id="CHEBI:29101"/>
        <label>1</label>
    </ligand>
</feature>
<feature type="compositionally biased region" description="Low complexity" evidence="15">
    <location>
        <begin position="19"/>
        <end position="32"/>
    </location>
</feature>
<dbReference type="SUPFAM" id="SSF47113">
    <property type="entry name" value="Histone-fold"/>
    <property type="match status" value="1"/>
</dbReference>
<dbReference type="SMART" id="SM00549">
    <property type="entry name" value="TAFH"/>
    <property type="match status" value="1"/>
</dbReference>
<evidence type="ECO:0000259" key="17">
    <source>
        <dbReference type="PROSITE" id="PS51119"/>
    </source>
</evidence>
<evidence type="ECO:0000256" key="8">
    <source>
        <dbReference type="ARBA" id="ARBA00023015"/>
    </source>
</evidence>
<evidence type="ECO:0000256" key="2">
    <source>
        <dbReference type="ARBA" id="ARBA00004141"/>
    </source>
</evidence>
<dbReference type="GO" id="GO:0006357">
    <property type="term" value="P:regulation of transcription by RNA polymerase II"/>
    <property type="evidence" value="ECO:0007669"/>
    <property type="project" value="UniProtKB-ARBA"/>
</dbReference>
<dbReference type="InterPro" id="IPR000175">
    <property type="entry name" value="Na/ntran_symport"/>
</dbReference>
<dbReference type="InterPro" id="IPR009072">
    <property type="entry name" value="Histone-fold"/>
</dbReference>
<feature type="binding site" evidence="12">
    <location>
        <position position="308"/>
    </location>
    <ligand>
        <name>Na(+)</name>
        <dbReference type="ChEBI" id="CHEBI:29101"/>
        <label>1</label>
    </ligand>
</feature>
<dbReference type="Proteomes" id="UP001187343">
    <property type="component" value="Unassembled WGS sequence"/>
</dbReference>
<feature type="binding site" evidence="12">
    <location>
        <position position="408"/>
    </location>
    <ligand>
        <name>Na(+)</name>
        <dbReference type="ChEBI" id="CHEBI:29101"/>
        <label>1</label>
    </ligand>
</feature>
<keyword evidence="6 13" id="KW-0812">Transmembrane</keyword>
<dbReference type="GO" id="GO:0046872">
    <property type="term" value="F:metal ion binding"/>
    <property type="evidence" value="ECO:0007669"/>
    <property type="project" value="UniProtKB-KW"/>
</dbReference>
<feature type="transmembrane region" description="Helical" evidence="16">
    <location>
        <begin position="466"/>
        <end position="488"/>
    </location>
</feature>
<evidence type="ECO:0000256" key="13">
    <source>
        <dbReference type="RuleBase" id="RU003732"/>
    </source>
</evidence>
<comment type="similarity">
    <text evidence="3">Belongs to the TAF4 family.</text>
</comment>
<feature type="compositionally biased region" description="Polar residues" evidence="15">
    <location>
        <begin position="1"/>
        <end position="16"/>
    </location>
</feature>
<evidence type="ECO:0000256" key="7">
    <source>
        <dbReference type="ARBA" id="ARBA00022989"/>
    </source>
</evidence>
<feature type="binding site" evidence="12">
    <location>
        <position position="405"/>
    </location>
    <ligand>
        <name>Na(+)</name>
        <dbReference type="ChEBI" id="CHEBI:29101"/>
        <label>1</label>
    </ligand>
</feature>
<keyword evidence="10" id="KW-0804">Transcription</keyword>
<organism evidence="18 19">
    <name type="scientific">Cirrhinus molitorella</name>
    <name type="common">mud carp</name>
    <dbReference type="NCBI Taxonomy" id="172907"/>
    <lineage>
        <taxon>Eukaryota</taxon>
        <taxon>Metazoa</taxon>
        <taxon>Chordata</taxon>
        <taxon>Craniata</taxon>
        <taxon>Vertebrata</taxon>
        <taxon>Euteleostomi</taxon>
        <taxon>Actinopterygii</taxon>
        <taxon>Neopterygii</taxon>
        <taxon>Teleostei</taxon>
        <taxon>Ostariophysi</taxon>
        <taxon>Cypriniformes</taxon>
        <taxon>Cyprinidae</taxon>
        <taxon>Labeoninae</taxon>
        <taxon>Labeonini</taxon>
        <taxon>Cirrhinus</taxon>
    </lineage>
</organism>
<dbReference type="GO" id="GO:0006352">
    <property type="term" value="P:DNA-templated transcription initiation"/>
    <property type="evidence" value="ECO:0007669"/>
    <property type="project" value="InterPro"/>
</dbReference>
<evidence type="ECO:0000313" key="18">
    <source>
        <dbReference type="EMBL" id="KAK2874317.1"/>
    </source>
</evidence>
<proteinExistence type="inferred from homology"/>
<keyword evidence="5" id="KW-0597">Phosphoprotein</keyword>
<keyword evidence="19" id="KW-1185">Reference proteome</keyword>
<dbReference type="CDD" id="cd11501">
    <property type="entry name" value="SLC6sbd_ATB0"/>
    <property type="match status" value="1"/>
</dbReference>
<feature type="compositionally biased region" description="Polar residues" evidence="15">
    <location>
        <begin position="658"/>
        <end position="671"/>
    </location>
</feature>
<evidence type="ECO:0000256" key="14">
    <source>
        <dbReference type="SAM" id="Coils"/>
    </source>
</evidence>
<feature type="binding site" evidence="12">
    <location>
        <position position="63"/>
    </location>
    <ligand>
        <name>Na(+)</name>
        <dbReference type="ChEBI" id="CHEBI:29101"/>
        <label>1</label>
    </ligand>
</feature>
<dbReference type="GO" id="GO:0022858">
    <property type="term" value="F:alanine transmembrane transporter activity"/>
    <property type="evidence" value="ECO:0007669"/>
    <property type="project" value="TreeGrafter"/>
</dbReference>
<evidence type="ECO:0000256" key="9">
    <source>
        <dbReference type="ARBA" id="ARBA00023136"/>
    </source>
</evidence>
<evidence type="ECO:0000256" key="12">
    <source>
        <dbReference type="PIRSR" id="PIRSR600175-1"/>
    </source>
</evidence>
<dbReference type="FunFam" id="1.20.120.1110:FF:000002">
    <property type="entry name" value="Transcription initiation factor TFIID subunit 4B"/>
    <property type="match status" value="1"/>
</dbReference>
<evidence type="ECO:0000256" key="4">
    <source>
        <dbReference type="ARBA" id="ARBA00022448"/>
    </source>
</evidence>
<evidence type="ECO:0000256" key="16">
    <source>
        <dbReference type="SAM" id="Phobius"/>
    </source>
</evidence>
<keyword evidence="12" id="KW-0915">Sodium</keyword>
<feature type="binding site" evidence="12">
    <location>
        <position position="340"/>
    </location>
    <ligand>
        <name>Na(+)</name>
        <dbReference type="ChEBI" id="CHEBI:29101"/>
        <label>1</label>
    </ligand>
</feature>
<feature type="region of interest" description="Disordered" evidence="15">
    <location>
        <begin position="1"/>
        <end position="47"/>
    </location>
</feature>
<feature type="transmembrane region" description="Helical" evidence="16">
    <location>
        <begin position="334"/>
        <end position="355"/>
    </location>
</feature>
<dbReference type="GO" id="GO:0015657">
    <property type="term" value="F:branched-chain amino acid:sodium symporter activity"/>
    <property type="evidence" value="ECO:0007669"/>
    <property type="project" value="TreeGrafter"/>
</dbReference>
<keyword evidence="9 16" id="KW-0472">Membrane</keyword>
<comment type="similarity">
    <text evidence="13">Belongs to the sodium:neurotransmitter symporter (SNF) (TC 2.A.22) family.</text>
</comment>
<feature type="transmembrane region" description="Helical" evidence="16">
    <location>
        <begin position="301"/>
        <end position="322"/>
    </location>
</feature>
<evidence type="ECO:0000256" key="3">
    <source>
        <dbReference type="ARBA" id="ARBA00006178"/>
    </source>
</evidence>
<dbReference type="Pfam" id="PF00209">
    <property type="entry name" value="SNF"/>
    <property type="match status" value="1"/>
</dbReference>
<dbReference type="GO" id="GO:0015374">
    <property type="term" value="F:neutral, basic amino acid:sodium:chloride symporter activity"/>
    <property type="evidence" value="ECO:0007669"/>
    <property type="project" value="TreeGrafter"/>
</dbReference>
<dbReference type="GO" id="GO:0089718">
    <property type="term" value="P:amino acid import across plasma membrane"/>
    <property type="evidence" value="ECO:0007669"/>
    <property type="project" value="TreeGrafter"/>
</dbReference>
<dbReference type="InterPro" id="IPR003894">
    <property type="entry name" value="TAFH_NHR1"/>
</dbReference>
<name>A0AA88TG47_9TELE</name>
<evidence type="ECO:0000256" key="15">
    <source>
        <dbReference type="SAM" id="MobiDB-lite"/>
    </source>
</evidence>